<feature type="compositionally biased region" description="Polar residues" evidence="4">
    <location>
        <begin position="33"/>
        <end position="43"/>
    </location>
</feature>
<dbReference type="GO" id="GO:0000398">
    <property type="term" value="P:mRNA splicing, via spliceosome"/>
    <property type="evidence" value="ECO:0007669"/>
    <property type="project" value="InterPro"/>
</dbReference>
<dbReference type="PANTHER" id="PTHR12214:SF4">
    <property type="entry name" value="INTRON LARGE COMPLEX COMPONENT GCFC2"/>
    <property type="match status" value="1"/>
</dbReference>
<feature type="region of interest" description="Disordered" evidence="4">
    <location>
        <begin position="33"/>
        <end position="68"/>
    </location>
</feature>
<keyword evidence="3" id="KW-0539">Nucleus</keyword>
<protein>
    <submittedName>
        <fullName evidence="6">GCFC2</fullName>
    </submittedName>
</protein>
<gene>
    <name evidence="6" type="primary">GCFC2</name>
</gene>
<evidence type="ECO:0000256" key="2">
    <source>
        <dbReference type="ARBA" id="ARBA00010801"/>
    </source>
</evidence>
<sequence length="159" mass="18637">MHTLLSDHMEALLAQRQKRIKEEADHLQQLSYNTEEQTGSSHIQCEEASNPDEDFHLPEDAELSAEEEEQLQERIADIQSRAQAVFADVQDDFCDVKKILSRFEEWRRLYSDSYHNAYISLCLPKLLNPIVRHQLLTWNPLKVRAEIMNDQAWPNTSRC</sequence>
<dbReference type="GO" id="GO:0005634">
    <property type="term" value="C:nucleus"/>
    <property type="evidence" value="ECO:0007669"/>
    <property type="project" value="UniProtKB-SubCell"/>
</dbReference>
<evidence type="ECO:0000256" key="1">
    <source>
        <dbReference type="ARBA" id="ARBA00004123"/>
    </source>
</evidence>
<organism evidence="6">
    <name type="scientific">Poeciliopsis prolifica</name>
    <name type="common">blackstripe livebearer</name>
    <dbReference type="NCBI Taxonomy" id="188132"/>
    <lineage>
        <taxon>Eukaryota</taxon>
        <taxon>Metazoa</taxon>
        <taxon>Chordata</taxon>
        <taxon>Craniata</taxon>
        <taxon>Vertebrata</taxon>
        <taxon>Euteleostomi</taxon>
        <taxon>Actinopterygii</taxon>
        <taxon>Neopterygii</taxon>
        <taxon>Teleostei</taxon>
        <taxon>Neoteleostei</taxon>
        <taxon>Acanthomorphata</taxon>
        <taxon>Ovalentaria</taxon>
        <taxon>Atherinomorphae</taxon>
        <taxon>Cyprinodontiformes</taxon>
        <taxon>Poeciliidae</taxon>
        <taxon>Poeciliinae</taxon>
        <taxon>Poeciliopsis</taxon>
    </lineage>
</organism>
<reference evidence="6" key="1">
    <citation type="submission" date="2014-12" db="EMBL/GenBank/DDBJ databases">
        <title>Parallel Evolution in Life History Adaptation Evident in the Tissue-Specific Poeciliopsis prolifica transcriptome.</title>
        <authorList>
            <person name="Jue N.K."/>
            <person name="Foley R.J."/>
            <person name="Obergfell C."/>
            <person name="Reznick D.N."/>
            <person name="O'Neill R.J."/>
            <person name="O'Neill M.J."/>
        </authorList>
    </citation>
    <scope>NUCLEOTIDE SEQUENCE</scope>
</reference>
<evidence type="ECO:0000313" key="6">
    <source>
        <dbReference type="EMBL" id="JAO03940.1"/>
    </source>
</evidence>
<comment type="subcellular location">
    <subcellularLocation>
        <location evidence="1">Nucleus</location>
    </subcellularLocation>
</comment>
<feature type="domain" description="GCF C-terminal" evidence="5">
    <location>
        <begin position="97"/>
        <end position="145"/>
    </location>
</feature>
<comment type="similarity">
    <text evidence="2">Belongs to the GCF family.</text>
</comment>
<dbReference type="EMBL" id="GBYX01477749">
    <property type="protein sequence ID" value="JAO03940.1"/>
    <property type="molecule type" value="Transcribed_RNA"/>
</dbReference>
<evidence type="ECO:0000259" key="5">
    <source>
        <dbReference type="Pfam" id="PF07842"/>
    </source>
</evidence>
<name>A0A0S7EFJ8_9TELE</name>
<dbReference type="PANTHER" id="PTHR12214">
    <property type="entry name" value="GC-RICH SEQUENCE DNA-BINDING FACTOR"/>
    <property type="match status" value="1"/>
</dbReference>
<accession>A0A0S7EFJ8</accession>
<dbReference type="InterPro" id="IPR012890">
    <property type="entry name" value="GCFC2-like"/>
</dbReference>
<dbReference type="InterPro" id="IPR022783">
    <property type="entry name" value="GCFC_dom"/>
</dbReference>
<dbReference type="Pfam" id="PF07842">
    <property type="entry name" value="GCFC"/>
    <property type="match status" value="1"/>
</dbReference>
<dbReference type="AlphaFoldDB" id="A0A0S7EFJ8"/>
<evidence type="ECO:0000256" key="4">
    <source>
        <dbReference type="SAM" id="MobiDB-lite"/>
    </source>
</evidence>
<dbReference type="GO" id="GO:0003677">
    <property type="term" value="F:DNA binding"/>
    <property type="evidence" value="ECO:0007669"/>
    <property type="project" value="InterPro"/>
</dbReference>
<evidence type="ECO:0000256" key="3">
    <source>
        <dbReference type="ARBA" id="ARBA00023242"/>
    </source>
</evidence>
<proteinExistence type="inferred from homology"/>